<keyword evidence="21" id="KW-1185">Reference proteome</keyword>
<evidence type="ECO:0000256" key="18">
    <source>
        <dbReference type="ARBA" id="ARBA00029335"/>
    </source>
</evidence>
<dbReference type="UniPathway" id="UPA00802"/>
<evidence type="ECO:0000256" key="11">
    <source>
        <dbReference type="ARBA" id="ARBA00022692"/>
    </source>
</evidence>
<sequence length="573" mass="63990">MDHGNSLTPPSTARLASPLVGLSPRKADHSSTGSLRFMIAASMSSGQQQPPYLTYYQVHMYLTLPILVLLYLLVRPILHPRLDQVKLVFLSVLAFVYTTPWDNWIISRGAWSYCATCTLGISFGTWVPLEEYMFFVIQSLSSGFIGLAMLNTGRTPAELMASVTLAKQNGEPIAAQRAHVKALGLFAFVSFGFRPRPTSQGSLRNWFYLAAIFAWSLPVLALQWSLAAEYMLANHRRALAAIGISTTYLCLLDCLALNAGAWSIERDSTLGIDVLPGFHLRRRPALDDLYLVSAPAPPTVLSDTVASSYLIRHGSRSFHLASILFPWDLRSDIHALYAFCRVTDDLADDPHVPVKARREALQLVQKWVADGMDADLAESAVALTAASLRAVSRIRRKYGMPWRERGIGLSPTPATTTNPRIRPRCDGPWILASVCSSSISRAISSRTPTWADAMFHVHFGRRAHLLYPWKMMQRCTRLPVNWWDLPQTYMSQALAHGVPRLPNRFRPALVKAGKRGEAYPRRMVVTRTRKIWEAVQAVYGKALEPKQAPSYKDSDAALDTRKTCSRTLYSFVL</sequence>
<dbReference type="UniPathway" id="UPA00799">
    <property type="reaction ID" value="UER00773"/>
</dbReference>
<comment type="pathway">
    <text evidence="3">Carotenoid biosynthesis; beta-carotene biosynthesis.</text>
</comment>
<comment type="catalytic activity">
    <reaction evidence="17">
        <text>gamma-carotene = all-trans-beta-carotene</text>
        <dbReference type="Rhea" id="RHEA:32239"/>
        <dbReference type="ChEBI" id="CHEBI:17579"/>
        <dbReference type="ChEBI" id="CHEBI:27740"/>
        <dbReference type="EC" id="5.5.1.19"/>
    </reaction>
</comment>
<dbReference type="STRING" id="765915.A0A1Y2HY17"/>
<protein>
    <recommendedName>
        <fullName evidence="9">Bifunctional lycopene cyclase/phytoene synthase</fullName>
        <ecNumber evidence="8">2.5.1.32</ecNumber>
        <ecNumber evidence="7">5.5.1.19</ecNumber>
    </recommendedName>
</protein>
<comment type="subcellular location">
    <subcellularLocation>
        <location evidence="2">Membrane</location>
        <topology evidence="2">Multi-pass membrane protein</topology>
    </subcellularLocation>
</comment>
<dbReference type="EC" id="2.5.1.32" evidence="8"/>
<evidence type="ECO:0000256" key="14">
    <source>
        <dbReference type="ARBA" id="ARBA00023136"/>
    </source>
</evidence>
<name>A0A1Y2HY17_9FUNG</name>
<evidence type="ECO:0000256" key="3">
    <source>
        <dbReference type="ARBA" id="ARBA00005089"/>
    </source>
</evidence>
<evidence type="ECO:0000256" key="17">
    <source>
        <dbReference type="ARBA" id="ARBA00029313"/>
    </source>
</evidence>
<dbReference type="OrthoDB" id="6600518at2759"/>
<dbReference type="NCBIfam" id="TIGR03462">
    <property type="entry name" value="CarR_dom_SF"/>
    <property type="match status" value="1"/>
</dbReference>
<evidence type="ECO:0000256" key="5">
    <source>
        <dbReference type="ARBA" id="ARBA00008247"/>
    </source>
</evidence>
<dbReference type="SUPFAM" id="SSF48576">
    <property type="entry name" value="Terpenoid synthases"/>
    <property type="match status" value="1"/>
</dbReference>
<organism evidence="20 21">
    <name type="scientific">Catenaria anguillulae PL171</name>
    <dbReference type="NCBI Taxonomy" id="765915"/>
    <lineage>
        <taxon>Eukaryota</taxon>
        <taxon>Fungi</taxon>
        <taxon>Fungi incertae sedis</taxon>
        <taxon>Blastocladiomycota</taxon>
        <taxon>Blastocladiomycetes</taxon>
        <taxon>Blastocladiales</taxon>
        <taxon>Catenariaceae</taxon>
        <taxon>Catenaria</taxon>
    </lineage>
</organism>
<evidence type="ECO:0000313" key="20">
    <source>
        <dbReference type="EMBL" id="ORZ39450.1"/>
    </source>
</evidence>
<feature type="transmembrane region" description="Helical" evidence="19">
    <location>
        <begin position="132"/>
        <end position="150"/>
    </location>
</feature>
<feature type="transmembrane region" description="Helical" evidence="19">
    <location>
        <begin position="85"/>
        <end position="101"/>
    </location>
</feature>
<dbReference type="GO" id="GO:0016872">
    <property type="term" value="F:intramolecular lyase activity"/>
    <property type="evidence" value="ECO:0007669"/>
    <property type="project" value="InterPro"/>
</dbReference>
<keyword evidence="13 19" id="KW-1133">Transmembrane helix</keyword>
<dbReference type="GO" id="GO:0016117">
    <property type="term" value="P:carotenoid biosynthetic process"/>
    <property type="evidence" value="ECO:0007669"/>
    <property type="project" value="UniProtKB-KW"/>
</dbReference>
<keyword evidence="15" id="KW-0413">Isomerase</keyword>
<dbReference type="GO" id="GO:0045436">
    <property type="term" value="F:lycopene beta cyclase activity"/>
    <property type="evidence" value="ECO:0007669"/>
    <property type="project" value="UniProtKB-ARBA"/>
</dbReference>
<comment type="catalytic activity">
    <reaction evidence="1">
        <text>2 (2E,6E,10E)-geranylgeranyl diphosphate = 15-cis-phytoene + 2 diphosphate</text>
        <dbReference type="Rhea" id="RHEA:34475"/>
        <dbReference type="ChEBI" id="CHEBI:27787"/>
        <dbReference type="ChEBI" id="CHEBI:33019"/>
        <dbReference type="ChEBI" id="CHEBI:58756"/>
        <dbReference type="EC" id="2.5.1.32"/>
    </reaction>
</comment>
<proteinExistence type="inferred from homology"/>
<reference evidence="20 21" key="1">
    <citation type="submission" date="2016-07" db="EMBL/GenBank/DDBJ databases">
        <title>Pervasive Adenine N6-methylation of Active Genes in Fungi.</title>
        <authorList>
            <consortium name="DOE Joint Genome Institute"/>
            <person name="Mondo S.J."/>
            <person name="Dannebaum R.O."/>
            <person name="Kuo R.C."/>
            <person name="Labutti K."/>
            <person name="Haridas S."/>
            <person name="Kuo A."/>
            <person name="Salamov A."/>
            <person name="Ahrendt S.R."/>
            <person name="Lipzen A."/>
            <person name="Sullivan W."/>
            <person name="Andreopoulos W.B."/>
            <person name="Clum A."/>
            <person name="Lindquist E."/>
            <person name="Daum C."/>
            <person name="Ramamoorthy G.K."/>
            <person name="Gryganskyi A."/>
            <person name="Culley D."/>
            <person name="Magnuson J.K."/>
            <person name="James T.Y."/>
            <person name="O'Malley M.A."/>
            <person name="Stajich J.E."/>
            <person name="Spatafora J.W."/>
            <person name="Visel A."/>
            <person name="Grigoriev I.V."/>
        </authorList>
    </citation>
    <scope>NUCLEOTIDE SEQUENCE [LARGE SCALE GENOMIC DNA]</scope>
    <source>
        <strain evidence="20 21">PL171</strain>
    </source>
</reference>
<dbReference type="InterPro" id="IPR017825">
    <property type="entry name" value="Lycopene_cyclase_dom"/>
</dbReference>
<dbReference type="Proteomes" id="UP000193411">
    <property type="component" value="Unassembled WGS sequence"/>
</dbReference>
<feature type="transmembrane region" description="Helical" evidence="19">
    <location>
        <begin position="206"/>
        <end position="226"/>
    </location>
</feature>
<keyword evidence="10" id="KW-0808">Transferase</keyword>
<dbReference type="Gene3D" id="1.10.600.10">
    <property type="entry name" value="Farnesyl Diphosphate Synthase"/>
    <property type="match status" value="1"/>
</dbReference>
<comment type="catalytic activity">
    <reaction evidence="18">
        <text>all-trans-lycopene = gamma-carotene</text>
        <dbReference type="Rhea" id="RHEA:32219"/>
        <dbReference type="ChEBI" id="CHEBI:15948"/>
        <dbReference type="ChEBI" id="CHEBI:27740"/>
        <dbReference type="EC" id="5.5.1.19"/>
    </reaction>
</comment>
<dbReference type="EC" id="5.5.1.19" evidence="7"/>
<comment type="similarity">
    <text evidence="6">In the C-terminal section; belongs to the phytoene/squalene synthase family.</text>
</comment>
<evidence type="ECO:0000256" key="7">
    <source>
        <dbReference type="ARBA" id="ARBA00012242"/>
    </source>
</evidence>
<keyword evidence="14 19" id="KW-0472">Membrane</keyword>
<evidence type="ECO:0000313" key="21">
    <source>
        <dbReference type="Proteomes" id="UP000193411"/>
    </source>
</evidence>
<evidence type="ECO:0000256" key="13">
    <source>
        <dbReference type="ARBA" id="ARBA00022989"/>
    </source>
</evidence>
<keyword evidence="11 19" id="KW-0812">Transmembrane</keyword>
<evidence type="ECO:0000256" key="2">
    <source>
        <dbReference type="ARBA" id="ARBA00004141"/>
    </source>
</evidence>
<keyword evidence="16" id="KW-0511">Multifunctional enzyme</keyword>
<evidence type="ECO:0000256" key="9">
    <source>
        <dbReference type="ARBA" id="ARBA00018909"/>
    </source>
</evidence>
<comment type="similarity">
    <text evidence="5">In the N-terminal section; belongs to the lycopene beta-cyclase family.</text>
</comment>
<evidence type="ECO:0000256" key="15">
    <source>
        <dbReference type="ARBA" id="ARBA00023235"/>
    </source>
</evidence>
<evidence type="ECO:0000256" key="6">
    <source>
        <dbReference type="ARBA" id="ARBA00008406"/>
    </source>
</evidence>
<accession>A0A1Y2HY17</accession>
<dbReference type="EMBL" id="MCFL01000005">
    <property type="protein sequence ID" value="ORZ39450.1"/>
    <property type="molecule type" value="Genomic_DNA"/>
</dbReference>
<dbReference type="GO" id="GO:0016020">
    <property type="term" value="C:membrane"/>
    <property type="evidence" value="ECO:0007669"/>
    <property type="project" value="UniProtKB-SubCell"/>
</dbReference>
<dbReference type="GO" id="GO:0016740">
    <property type="term" value="F:transferase activity"/>
    <property type="evidence" value="ECO:0007669"/>
    <property type="project" value="UniProtKB-KW"/>
</dbReference>
<dbReference type="InterPro" id="IPR002060">
    <property type="entry name" value="Squ/phyt_synthse"/>
</dbReference>
<comment type="caution">
    <text evidence="20">The sequence shown here is derived from an EMBL/GenBank/DDBJ whole genome shotgun (WGS) entry which is preliminary data.</text>
</comment>
<keyword evidence="12" id="KW-0125">Carotenoid biosynthesis</keyword>
<evidence type="ECO:0000256" key="10">
    <source>
        <dbReference type="ARBA" id="ARBA00022679"/>
    </source>
</evidence>
<gene>
    <name evidence="20" type="ORF">BCR44DRAFT_1426577</name>
</gene>
<evidence type="ECO:0000256" key="12">
    <source>
        <dbReference type="ARBA" id="ARBA00022746"/>
    </source>
</evidence>
<comment type="pathway">
    <text evidence="4">Carotenoid biosynthesis; phytoene biosynthesis; all-trans-phytoene from geranylgeranyl diphosphate: step 1/1.</text>
</comment>
<dbReference type="PANTHER" id="PTHR31480">
    <property type="entry name" value="BIFUNCTIONAL LYCOPENE CYCLASE/PHYTOENE SYNTHASE"/>
    <property type="match status" value="1"/>
</dbReference>
<evidence type="ECO:0000256" key="19">
    <source>
        <dbReference type="SAM" id="Phobius"/>
    </source>
</evidence>
<evidence type="ECO:0000256" key="4">
    <source>
        <dbReference type="ARBA" id="ARBA00005172"/>
    </source>
</evidence>
<dbReference type="Pfam" id="PF00494">
    <property type="entry name" value="SQS_PSY"/>
    <property type="match status" value="1"/>
</dbReference>
<evidence type="ECO:0000256" key="16">
    <source>
        <dbReference type="ARBA" id="ARBA00023268"/>
    </source>
</evidence>
<evidence type="ECO:0000256" key="1">
    <source>
        <dbReference type="ARBA" id="ARBA00001805"/>
    </source>
</evidence>
<dbReference type="AlphaFoldDB" id="A0A1Y2HY17"/>
<evidence type="ECO:0000256" key="8">
    <source>
        <dbReference type="ARBA" id="ARBA00012396"/>
    </source>
</evidence>
<feature type="transmembrane region" description="Helical" evidence="19">
    <location>
        <begin position="53"/>
        <end position="73"/>
    </location>
</feature>
<dbReference type="InterPro" id="IPR008949">
    <property type="entry name" value="Isoprenoid_synthase_dom_sf"/>
</dbReference>